<dbReference type="GO" id="GO:0000162">
    <property type="term" value="P:L-tryptophan biosynthetic process"/>
    <property type="evidence" value="ECO:0007669"/>
    <property type="project" value="TreeGrafter"/>
</dbReference>
<keyword evidence="3" id="KW-0032">Aminotransferase</keyword>
<gene>
    <name evidence="3" type="primary">pabA_2</name>
    <name evidence="3" type="ORF">Pan189_37340</name>
</gene>
<evidence type="ECO:0000313" key="4">
    <source>
        <dbReference type="Proteomes" id="UP000317318"/>
    </source>
</evidence>
<proteinExistence type="predicted"/>
<dbReference type="EMBL" id="CP036268">
    <property type="protein sequence ID" value="QDT39328.1"/>
    <property type="molecule type" value="Genomic_DNA"/>
</dbReference>
<dbReference type="InterPro" id="IPR050472">
    <property type="entry name" value="Anth_synth/Amidotransfase"/>
</dbReference>
<dbReference type="PANTHER" id="PTHR43418:SF4">
    <property type="entry name" value="MULTIFUNCTIONAL TRYPTOPHAN BIOSYNTHESIS PROTEIN"/>
    <property type="match status" value="1"/>
</dbReference>
<dbReference type="Proteomes" id="UP000317318">
    <property type="component" value="Chromosome"/>
</dbReference>
<evidence type="ECO:0000259" key="2">
    <source>
        <dbReference type="Pfam" id="PF00117"/>
    </source>
</evidence>
<name>A0A517R614_9PLAN</name>
<dbReference type="GO" id="GO:0005829">
    <property type="term" value="C:cytosol"/>
    <property type="evidence" value="ECO:0007669"/>
    <property type="project" value="TreeGrafter"/>
</dbReference>
<keyword evidence="3" id="KW-0808">Transferase</keyword>
<dbReference type="GO" id="GO:0004049">
    <property type="term" value="F:anthranilate synthase activity"/>
    <property type="evidence" value="ECO:0007669"/>
    <property type="project" value="TreeGrafter"/>
</dbReference>
<sequence>MILLLDNYDSFVHNLARYFRLAGEQTDVVRSDAITVAEIGERQPSAIVISPGPCTPDEAGVSIAAIRDLGSEIPILGVCLGHQAIAAAFGGRVVRADVPVHGRTSAVTHNRRGLFEGLPLPVTATRYHSLVVEPESLPAELEVTATSAGGVIMGLSHRTFPVRGVQFHPESILTAAGDRLIRNFVDLSHSYDRSTCAGN</sequence>
<dbReference type="InterPro" id="IPR017926">
    <property type="entry name" value="GATASE"/>
</dbReference>
<dbReference type="InterPro" id="IPR006221">
    <property type="entry name" value="TrpG/PapA_dom"/>
</dbReference>
<accession>A0A517R614</accession>
<dbReference type="FunFam" id="3.40.50.880:FF:000003">
    <property type="entry name" value="Anthranilate synthase component II"/>
    <property type="match status" value="1"/>
</dbReference>
<dbReference type="CDD" id="cd01743">
    <property type="entry name" value="GATase1_Anthranilate_Synthase"/>
    <property type="match status" value="1"/>
</dbReference>
<dbReference type="SUPFAM" id="SSF52317">
    <property type="entry name" value="Class I glutamine amidotransferase-like"/>
    <property type="match status" value="1"/>
</dbReference>
<evidence type="ECO:0000256" key="1">
    <source>
        <dbReference type="ARBA" id="ARBA00022962"/>
    </source>
</evidence>
<dbReference type="InterPro" id="IPR029062">
    <property type="entry name" value="Class_I_gatase-like"/>
</dbReference>
<protein>
    <submittedName>
        <fullName evidence="3">Aminodeoxychorismate synthase component 2</fullName>
        <ecNumber evidence="3">2.6.1.85</ecNumber>
    </submittedName>
</protein>
<dbReference type="RefSeq" id="WP_145365475.1">
    <property type="nucleotide sequence ID" value="NZ_CP036268.1"/>
</dbReference>
<dbReference type="KEGG" id="svp:Pan189_37340"/>
<reference evidence="3 4" key="1">
    <citation type="submission" date="2019-02" db="EMBL/GenBank/DDBJ databases">
        <title>Deep-cultivation of Planctomycetes and their phenomic and genomic characterization uncovers novel biology.</title>
        <authorList>
            <person name="Wiegand S."/>
            <person name="Jogler M."/>
            <person name="Boedeker C."/>
            <person name="Pinto D."/>
            <person name="Vollmers J."/>
            <person name="Rivas-Marin E."/>
            <person name="Kohn T."/>
            <person name="Peeters S.H."/>
            <person name="Heuer A."/>
            <person name="Rast P."/>
            <person name="Oberbeckmann S."/>
            <person name="Bunk B."/>
            <person name="Jeske O."/>
            <person name="Meyerdierks A."/>
            <person name="Storesund J.E."/>
            <person name="Kallscheuer N."/>
            <person name="Luecker S."/>
            <person name="Lage O.M."/>
            <person name="Pohl T."/>
            <person name="Merkel B.J."/>
            <person name="Hornburger P."/>
            <person name="Mueller R.-W."/>
            <person name="Bruemmer F."/>
            <person name="Labrenz M."/>
            <person name="Spormann A.M."/>
            <person name="Op den Camp H."/>
            <person name="Overmann J."/>
            <person name="Amann R."/>
            <person name="Jetten M.S.M."/>
            <person name="Mascher T."/>
            <person name="Medema M.H."/>
            <person name="Devos D.P."/>
            <person name="Kaster A.-K."/>
            <person name="Ovreas L."/>
            <person name="Rohde M."/>
            <person name="Galperin M.Y."/>
            <person name="Jogler C."/>
        </authorList>
    </citation>
    <scope>NUCLEOTIDE SEQUENCE [LARGE SCALE GENOMIC DNA]</scope>
    <source>
        <strain evidence="3 4">Pan189</strain>
    </source>
</reference>
<dbReference type="PRINTS" id="PR00097">
    <property type="entry name" value="ANTSNTHASEII"/>
</dbReference>
<dbReference type="PROSITE" id="PS51273">
    <property type="entry name" value="GATASE_TYPE_1"/>
    <property type="match status" value="1"/>
</dbReference>
<dbReference type="AlphaFoldDB" id="A0A517R614"/>
<dbReference type="Pfam" id="PF00117">
    <property type="entry name" value="GATase"/>
    <property type="match status" value="1"/>
</dbReference>
<evidence type="ECO:0000313" key="3">
    <source>
        <dbReference type="EMBL" id="QDT39328.1"/>
    </source>
</evidence>
<dbReference type="GO" id="GO:0046820">
    <property type="term" value="F:4-amino-4-deoxychorismate synthase activity"/>
    <property type="evidence" value="ECO:0007669"/>
    <property type="project" value="UniProtKB-EC"/>
</dbReference>
<organism evidence="3 4">
    <name type="scientific">Stratiformator vulcanicus</name>
    <dbReference type="NCBI Taxonomy" id="2527980"/>
    <lineage>
        <taxon>Bacteria</taxon>
        <taxon>Pseudomonadati</taxon>
        <taxon>Planctomycetota</taxon>
        <taxon>Planctomycetia</taxon>
        <taxon>Planctomycetales</taxon>
        <taxon>Planctomycetaceae</taxon>
        <taxon>Stratiformator</taxon>
    </lineage>
</organism>
<keyword evidence="4" id="KW-1185">Reference proteome</keyword>
<dbReference type="PANTHER" id="PTHR43418">
    <property type="entry name" value="MULTIFUNCTIONAL TRYPTOPHAN BIOSYNTHESIS PROTEIN-RELATED"/>
    <property type="match status" value="1"/>
</dbReference>
<feature type="domain" description="Glutamine amidotransferase" evidence="2">
    <location>
        <begin position="3"/>
        <end position="185"/>
    </location>
</feature>
<dbReference type="PRINTS" id="PR00096">
    <property type="entry name" value="GATASE"/>
</dbReference>
<keyword evidence="1" id="KW-0315">Glutamine amidotransferase</keyword>
<dbReference type="EC" id="2.6.1.85" evidence="3"/>
<dbReference type="Gene3D" id="3.40.50.880">
    <property type="match status" value="1"/>
</dbReference>
<dbReference type="NCBIfam" id="TIGR00566">
    <property type="entry name" value="trpG_papA"/>
    <property type="match status" value="1"/>
</dbReference>
<dbReference type="OrthoDB" id="9804328at2"/>
<dbReference type="PRINTS" id="PR00099">
    <property type="entry name" value="CPSGATASE"/>
</dbReference>